<dbReference type="InterPro" id="IPR003598">
    <property type="entry name" value="Ig_sub2"/>
</dbReference>
<dbReference type="SMART" id="SM00409">
    <property type="entry name" value="IG"/>
    <property type="match status" value="2"/>
</dbReference>
<keyword evidence="6" id="KW-1133">Transmembrane helix</keyword>
<keyword evidence="7" id="KW-0732">Signal</keyword>
<dbReference type="AlphaFoldDB" id="A0ABD3VYI0"/>
<evidence type="ECO:0000259" key="8">
    <source>
        <dbReference type="PROSITE" id="PS50835"/>
    </source>
</evidence>
<feature type="transmembrane region" description="Helical" evidence="6">
    <location>
        <begin position="336"/>
        <end position="356"/>
    </location>
</feature>
<dbReference type="PROSITE" id="PS50835">
    <property type="entry name" value="IG_LIKE"/>
    <property type="match status" value="2"/>
</dbReference>
<keyword evidence="5" id="KW-0393">Immunoglobulin domain</keyword>
<keyword evidence="10" id="KW-1185">Reference proteome</keyword>
<evidence type="ECO:0000256" key="1">
    <source>
        <dbReference type="ARBA" id="ARBA00004479"/>
    </source>
</evidence>
<dbReference type="InterPro" id="IPR007110">
    <property type="entry name" value="Ig-like_dom"/>
</dbReference>
<keyword evidence="3" id="KW-1015">Disulfide bond</keyword>
<dbReference type="SUPFAM" id="SSF48726">
    <property type="entry name" value="Immunoglobulin"/>
    <property type="match status" value="2"/>
</dbReference>
<evidence type="ECO:0000256" key="7">
    <source>
        <dbReference type="SAM" id="SignalP"/>
    </source>
</evidence>
<protein>
    <recommendedName>
        <fullName evidence="8">Ig-like domain-containing protein</fullName>
    </recommendedName>
</protein>
<dbReference type="GO" id="GO:0016020">
    <property type="term" value="C:membrane"/>
    <property type="evidence" value="ECO:0007669"/>
    <property type="project" value="UniProtKB-SubCell"/>
</dbReference>
<dbReference type="SMART" id="SM00408">
    <property type="entry name" value="IGc2"/>
    <property type="match status" value="1"/>
</dbReference>
<feature type="chain" id="PRO_5044833201" description="Ig-like domain-containing protein" evidence="7">
    <location>
        <begin position="29"/>
        <end position="418"/>
    </location>
</feature>
<evidence type="ECO:0000256" key="2">
    <source>
        <dbReference type="ARBA" id="ARBA00023136"/>
    </source>
</evidence>
<keyword evidence="2 6" id="KW-0472">Membrane</keyword>
<name>A0ABD3VYI0_SINWO</name>
<evidence type="ECO:0000313" key="9">
    <source>
        <dbReference type="EMBL" id="KAL3866672.1"/>
    </source>
</evidence>
<dbReference type="InterPro" id="IPR003599">
    <property type="entry name" value="Ig_sub"/>
</dbReference>
<sequence length="418" mass="46473">MGHILCLIFLKTLALYLLNNVFICFTQGSYLDFSPFPSGGELLLSVGSNLTLECSYNSSDIITNTMVFTRDGVMLGSDFKQSLIGTNDGLSKTLLVEKTNVNCSDGGTYLCTMDKLSKRINVTIVKVTTKDFRVSEVNKHGSLSCRPEICSPSIAMSSSDVYQFNVTWVFKGLEINSDDTLYKFSEKSDQLLIASPAPDIYGIYTCKGDIQRTDIQQSEALHWKTKAYLRGPPTLRKVDSEKSVCLNDHVTIICEAAGFPPPILEWRKNGSDMETNTTRIYVLSGGLYIQSFTAHDSGEYTCIAKSEEFSDTDRANIHVNLKDASDCVGDWNNLPVIWISVGVGVVLLIIVITIIWKKKCQGEQQTNSNTEHNYASINFKTKKYKKKKGHEPEALYGVVDVTGKRFETDLNVDVSVGR</sequence>
<evidence type="ECO:0000256" key="5">
    <source>
        <dbReference type="ARBA" id="ARBA00023319"/>
    </source>
</evidence>
<dbReference type="InterPro" id="IPR051275">
    <property type="entry name" value="Cell_adhesion_signaling"/>
</dbReference>
<keyword evidence="4" id="KW-0325">Glycoprotein</keyword>
<dbReference type="PANTHER" id="PTHR11640">
    <property type="entry name" value="NEPHRIN"/>
    <property type="match status" value="1"/>
</dbReference>
<reference evidence="9 10" key="1">
    <citation type="submission" date="2024-11" db="EMBL/GenBank/DDBJ databases">
        <title>Chromosome-level genome assembly of the freshwater bivalve Anodonta woodiana.</title>
        <authorList>
            <person name="Chen X."/>
        </authorList>
    </citation>
    <scope>NUCLEOTIDE SEQUENCE [LARGE SCALE GENOMIC DNA]</scope>
    <source>
        <strain evidence="9">MN2024</strain>
        <tissue evidence="9">Gills</tissue>
    </source>
</reference>
<proteinExistence type="predicted"/>
<dbReference type="PANTHER" id="PTHR11640:SF160">
    <property type="entry name" value="PEROXIDASIN HOMOLOG"/>
    <property type="match status" value="1"/>
</dbReference>
<feature type="domain" description="Ig-like" evidence="8">
    <location>
        <begin position="37"/>
        <end position="121"/>
    </location>
</feature>
<dbReference type="InterPro" id="IPR036179">
    <property type="entry name" value="Ig-like_dom_sf"/>
</dbReference>
<accession>A0ABD3VYI0</accession>
<comment type="caution">
    <text evidence="9">The sequence shown here is derived from an EMBL/GenBank/DDBJ whole genome shotgun (WGS) entry which is preliminary data.</text>
</comment>
<gene>
    <name evidence="9" type="ORF">ACJMK2_043954</name>
</gene>
<evidence type="ECO:0000256" key="4">
    <source>
        <dbReference type="ARBA" id="ARBA00023180"/>
    </source>
</evidence>
<organism evidence="9 10">
    <name type="scientific">Sinanodonta woodiana</name>
    <name type="common">Chinese pond mussel</name>
    <name type="synonym">Anodonta woodiana</name>
    <dbReference type="NCBI Taxonomy" id="1069815"/>
    <lineage>
        <taxon>Eukaryota</taxon>
        <taxon>Metazoa</taxon>
        <taxon>Spiralia</taxon>
        <taxon>Lophotrochozoa</taxon>
        <taxon>Mollusca</taxon>
        <taxon>Bivalvia</taxon>
        <taxon>Autobranchia</taxon>
        <taxon>Heteroconchia</taxon>
        <taxon>Palaeoheterodonta</taxon>
        <taxon>Unionida</taxon>
        <taxon>Unionoidea</taxon>
        <taxon>Unionidae</taxon>
        <taxon>Unioninae</taxon>
        <taxon>Sinanodonta</taxon>
    </lineage>
</organism>
<dbReference type="Gene3D" id="2.60.40.10">
    <property type="entry name" value="Immunoglobulins"/>
    <property type="match status" value="2"/>
</dbReference>
<dbReference type="InterPro" id="IPR013783">
    <property type="entry name" value="Ig-like_fold"/>
</dbReference>
<keyword evidence="6" id="KW-0812">Transmembrane</keyword>
<feature type="signal peptide" evidence="7">
    <location>
        <begin position="1"/>
        <end position="28"/>
    </location>
</feature>
<comment type="subcellular location">
    <subcellularLocation>
        <location evidence="1">Membrane</location>
        <topology evidence="1">Single-pass type I membrane protein</topology>
    </subcellularLocation>
</comment>
<dbReference type="Proteomes" id="UP001634394">
    <property type="component" value="Unassembled WGS sequence"/>
</dbReference>
<evidence type="ECO:0000256" key="3">
    <source>
        <dbReference type="ARBA" id="ARBA00023157"/>
    </source>
</evidence>
<dbReference type="Pfam" id="PF13927">
    <property type="entry name" value="Ig_3"/>
    <property type="match status" value="1"/>
</dbReference>
<dbReference type="EMBL" id="JBJQND010000009">
    <property type="protein sequence ID" value="KAL3866672.1"/>
    <property type="molecule type" value="Genomic_DNA"/>
</dbReference>
<evidence type="ECO:0000256" key="6">
    <source>
        <dbReference type="SAM" id="Phobius"/>
    </source>
</evidence>
<evidence type="ECO:0000313" key="10">
    <source>
        <dbReference type="Proteomes" id="UP001634394"/>
    </source>
</evidence>
<feature type="domain" description="Ig-like" evidence="8">
    <location>
        <begin position="233"/>
        <end position="318"/>
    </location>
</feature>